<feature type="transmembrane region" description="Helical" evidence="2">
    <location>
        <begin position="27"/>
        <end position="47"/>
    </location>
</feature>
<protein>
    <submittedName>
        <fullName evidence="3">Uncharacterized protein</fullName>
    </submittedName>
</protein>
<proteinExistence type="predicted"/>
<sequence>MLSCLVAVLVLVFGVVERPGTERTRGGYRFGMSCAIGAGLLAVWMAFPQDTFAATTDSRWSFEPSPPAVHLWLVACAIVIGCALVLSGSGRADPRPFRWSTLFSGAGALAVVLAGALVAQLVVPWVPHREGGAESAPAPVPAEVSGEGWSWRPPMDTGIDGVREGPHGPIVLLGDGAVALDGTDGTELWSYRRPYDVVTHVWTEDDHVHVRHRPRTEDDTDRNLHQAQFEDDELFETARLNTESGALVDEVSGALRPSVARSTEHSEELVDEILSLPENCVVQRTEDYGHRLAGVVGCVDEEHTESAVASGDPFGFPDSEVEVMVVAVDPQEESELWRTEPFDPGENDRPRLTAAPGDPAVVVENGPDGRTVVLDADTGDEHVALPEDLEASEELIGLVRADSDGTVVAADTGGPDLQTTLHRADASGEITDSAVVEDVYLDPKIGGGRIAVLDDAVVIAEDYGLDGMGEDGQVALLVAPFGETTDRSDEIALPGVAESLSGLTVVPGAVVVSTEDEESQILRAFVP</sequence>
<accession>A0ABR9PBL0</accession>
<keyword evidence="2" id="KW-0472">Membrane</keyword>
<keyword evidence="2" id="KW-1133">Transmembrane helix</keyword>
<feature type="compositionally biased region" description="Low complexity" evidence="1">
    <location>
        <begin position="133"/>
        <end position="147"/>
    </location>
</feature>
<keyword evidence="4" id="KW-1185">Reference proteome</keyword>
<feature type="transmembrane region" description="Helical" evidence="2">
    <location>
        <begin position="68"/>
        <end position="87"/>
    </location>
</feature>
<gene>
    <name evidence="3" type="ORF">IDM40_21395</name>
</gene>
<reference evidence="3 4" key="1">
    <citation type="submission" date="2020-09" db="EMBL/GenBank/DDBJ databases">
        <title>Diversity and distribution of actinomycetes associated with coral in the coast of Hainan.</title>
        <authorList>
            <person name="Li F."/>
        </authorList>
    </citation>
    <scope>NUCLEOTIDE SEQUENCE [LARGE SCALE GENOMIC DNA]</scope>
    <source>
        <strain evidence="3 4">HNM0947</strain>
    </source>
</reference>
<evidence type="ECO:0000256" key="2">
    <source>
        <dbReference type="SAM" id="Phobius"/>
    </source>
</evidence>
<feature type="region of interest" description="Disordered" evidence="1">
    <location>
        <begin position="130"/>
        <end position="152"/>
    </location>
</feature>
<organism evidence="3 4">
    <name type="scientific">Nocardiopsis coralli</name>
    <dbReference type="NCBI Taxonomy" id="2772213"/>
    <lineage>
        <taxon>Bacteria</taxon>
        <taxon>Bacillati</taxon>
        <taxon>Actinomycetota</taxon>
        <taxon>Actinomycetes</taxon>
        <taxon>Streptosporangiales</taxon>
        <taxon>Nocardiopsidaceae</taxon>
        <taxon>Nocardiopsis</taxon>
    </lineage>
</organism>
<dbReference type="EMBL" id="JADBGI010000022">
    <property type="protein sequence ID" value="MBE3001228.1"/>
    <property type="molecule type" value="Genomic_DNA"/>
</dbReference>
<evidence type="ECO:0000256" key="1">
    <source>
        <dbReference type="SAM" id="MobiDB-lite"/>
    </source>
</evidence>
<feature type="transmembrane region" description="Helical" evidence="2">
    <location>
        <begin position="99"/>
        <end position="123"/>
    </location>
</feature>
<evidence type="ECO:0000313" key="3">
    <source>
        <dbReference type="EMBL" id="MBE3001228.1"/>
    </source>
</evidence>
<dbReference type="SUPFAM" id="SSF50998">
    <property type="entry name" value="Quinoprotein alcohol dehydrogenase-like"/>
    <property type="match status" value="1"/>
</dbReference>
<name>A0ABR9PBL0_9ACTN</name>
<evidence type="ECO:0000313" key="4">
    <source>
        <dbReference type="Proteomes" id="UP000806528"/>
    </source>
</evidence>
<dbReference type="InterPro" id="IPR011047">
    <property type="entry name" value="Quinoprotein_ADH-like_sf"/>
</dbReference>
<dbReference type="Proteomes" id="UP000806528">
    <property type="component" value="Unassembled WGS sequence"/>
</dbReference>
<keyword evidence="2" id="KW-0812">Transmembrane</keyword>
<comment type="caution">
    <text evidence="3">The sequence shown here is derived from an EMBL/GenBank/DDBJ whole genome shotgun (WGS) entry which is preliminary data.</text>
</comment>